<organism evidence="1 2">
    <name type="scientific">Flavobacterium magnum</name>
    <dbReference type="NCBI Taxonomy" id="2162713"/>
    <lineage>
        <taxon>Bacteria</taxon>
        <taxon>Pseudomonadati</taxon>
        <taxon>Bacteroidota</taxon>
        <taxon>Flavobacteriia</taxon>
        <taxon>Flavobacteriales</taxon>
        <taxon>Flavobacteriaceae</taxon>
        <taxon>Flavobacterium</taxon>
    </lineage>
</organism>
<dbReference type="EMBL" id="CP028811">
    <property type="protein sequence ID" value="AWA29158.1"/>
    <property type="molecule type" value="Genomic_DNA"/>
</dbReference>
<name>A0A2S0RD23_9FLAO</name>
<protein>
    <submittedName>
        <fullName evidence="1">Uncharacterized protein</fullName>
    </submittedName>
</protein>
<evidence type="ECO:0000313" key="1">
    <source>
        <dbReference type="EMBL" id="AWA29158.1"/>
    </source>
</evidence>
<dbReference type="KEGG" id="fmg:HYN48_03110"/>
<accession>A0A2S0RD23</accession>
<evidence type="ECO:0000313" key="2">
    <source>
        <dbReference type="Proteomes" id="UP000244193"/>
    </source>
</evidence>
<proteinExistence type="predicted"/>
<reference evidence="1 2" key="1">
    <citation type="submission" date="2018-04" db="EMBL/GenBank/DDBJ databases">
        <title>Genome sequencing of Flavobacterium sp. HYN0048.</title>
        <authorList>
            <person name="Yi H."/>
            <person name="Baek C."/>
        </authorList>
    </citation>
    <scope>NUCLEOTIDE SEQUENCE [LARGE SCALE GENOMIC DNA]</scope>
    <source>
        <strain evidence="1 2">HYN0048</strain>
    </source>
</reference>
<dbReference type="AlphaFoldDB" id="A0A2S0RD23"/>
<keyword evidence="2" id="KW-1185">Reference proteome</keyword>
<dbReference type="Proteomes" id="UP000244193">
    <property type="component" value="Chromosome"/>
</dbReference>
<sequence>MNYEAVKFWRENSNFLHKNKIPEGLIIFYGRLRLFGARAGADAGFFSGTLNRHGTAPVMEAASFFILKGVERCQYKKDTADSPARRGRHQNKIILTRNLC</sequence>
<gene>
    <name evidence="1" type="ORF">HYN48_03110</name>
</gene>